<feature type="region of interest" description="Disordered" evidence="1">
    <location>
        <begin position="70"/>
        <end position="147"/>
    </location>
</feature>
<evidence type="ECO:0000313" key="3">
    <source>
        <dbReference type="Proteomes" id="UP001140510"/>
    </source>
</evidence>
<feature type="compositionally biased region" description="Basic residues" evidence="1">
    <location>
        <begin position="134"/>
        <end position="147"/>
    </location>
</feature>
<feature type="compositionally biased region" description="Basic residues" evidence="1">
    <location>
        <begin position="98"/>
        <end position="109"/>
    </location>
</feature>
<dbReference type="AlphaFoldDB" id="A0A9W8ZEV1"/>
<reference evidence="2" key="1">
    <citation type="submission" date="2022-10" db="EMBL/GenBank/DDBJ databases">
        <title>Tapping the CABI collections for fungal endophytes: first genome assemblies for Collariella, Neodidymelliopsis, Ascochyta clinopodiicola, Didymella pomorum, Didymosphaeria variabile, Neocosmospora piperis and Neocucurbitaria cava.</title>
        <authorList>
            <person name="Hill R."/>
        </authorList>
    </citation>
    <scope>NUCLEOTIDE SEQUENCE</scope>
    <source>
        <strain evidence="2">IMI 355091</strain>
    </source>
</reference>
<organism evidence="2 3">
    <name type="scientific">Didymella pomorum</name>
    <dbReference type="NCBI Taxonomy" id="749634"/>
    <lineage>
        <taxon>Eukaryota</taxon>
        <taxon>Fungi</taxon>
        <taxon>Dikarya</taxon>
        <taxon>Ascomycota</taxon>
        <taxon>Pezizomycotina</taxon>
        <taxon>Dothideomycetes</taxon>
        <taxon>Pleosporomycetidae</taxon>
        <taxon>Pleosporales</taxon>
        <taxon>Pleosporineae</taxon>
        <taxon>Didymellaceae</taxon>
        <taxon>Didymella</taxon>
    </lineage>
</organism>
<keyword evidence="3" id="KW-1185">Reference proteome</keyword>
<sequence>MAIETRRLEDQEAREKTTGWRLKTWHQQFGRRVSRHVKHLVVHHTFAKKVVPVPYDPFWELEGRPEPWETRVPEAVQAAEEQAAKDKAEKEKTAKDKARAKRAQGKKPSARSPPEETATKLHAPEQSASNTKPPAKRFSVRWPRRTK</sequence>
<dbReference type="EMBL" id="JAPEVA010000032">
    <property type="protein sequence ID" value="KAJ4405779.1"/>
    <property type="molecule type" value="Genomic_DNA"/>
</dbReference>
<protein>
    <submittedName>
        <fullName evidence="2">Uncharacterized protein</fullName>
    </submittedName>
</protein>
<comment type="caution">
    <text evidence="2">The sequence shown here is derived from an EMBL/GenBank/DDBJ whole genome shotgun (WGS) entry which is preliminary data.</text>
</comment>
<dbReference type="Proteomes" id="UP001140510">
    <property type="component" value="Unassembled WGS sequence"/>
</dbReference>
<feature type="compositionally biased region" description="Basic and acidic residues" evidence="1">
    <location>
        <begin position="113"/>
        <end position="123"/>
    </location>
</feature>
<evidence type="ECO:0000256" key="1">
    <source>
        <dbReference type="SAM" id="MobiDB-lite"/>
    </source>
</evidence>
<name>A0A9W8ZEV1_9PLEO</name>
<evidence type="ECO:0000313" key="2">
    <source>
        <dbReference type="EMBL" id="KAJ4405779.1"/>
    </source>
</evidence>
<accession>A0A9W8ZEV1</accession>
<dbReference type="OrthoDB" id="10518909at2759"/>
<feature type="compositionally biased region" description="Basic and acidic residues" evidence="1">
    <location>
        <begin position="82"/>
        <end position="97"/>
    </location>
</feature>
<proteinExistence type="predicted"/>
<gene>
    <name evidence="2" type="ORF">N0V91_005086</name>
</gene>